<evidence type="ECO:0000313" key="1">
    <source>
        <dbReference type="EMBL" id="KAI9896445.1"/>
    </source>
</evidence>
<organism evidence="1 2">
    <name type="scientific">Trichothecium roseum</name>
    <dbReference type="NCBI Taxonomy" id="47278"/>
    <lineage>
        <taxon>Eukaryota</taxon>
        <taxon>Fungi</taxon>
        <taxon>Dikarya</taxon>
        <taxon>Ascomycota</taxon>
        <taxon>Pezizomycotina</taxon>
        <taxon>Sordariomycetes</taxon>
        <taxon>Hypocreomycetidae</taxon>
        <taxon>Hypocreales</taxon>
        <taxon>Hypocreales incertae sedis</taxon>
        <taxon>Trichothecium</taxon>
    </lineage>
</organism>
<keyword evidence="2" id="KW-1185">Reference proteome</keyword>
<gene>
    <name evidence="1" type="ORF">N3K66_008617</name>
</gene>
<protein>
    <submittedName>
        <fullName evidence="1">Uncharacterized protein</fullName>
    </submittedName>
</protein>
<evidence type="ECO:0000313" key="2">
    <source>
        <dbReference type="Proteomes" id="UP001163324"/>
    </source>
</evidence>
<dbReference type="EMBL" id="CM047948">
    <property type="protein sequence ID" value="KAI9896445.1"/>
    <property type="molecule type" value="Genomic_DNA"/>
</dbReference>
<comment type="caution">
    <text evidence="1">The sequence shown here is derived from an EMBL/GenBank/DDBJ whole genome shotgun (WGS) entry which is preliminary data.</text>
</comment>
<reference evidence="1" key="1">
    <citation type="submission" date="2022-10" db="EMBL/GenBank/DDBJ databases">
        <title>Complete Genome of Trichothecium roseum strain YXFP-22015, a Plant Pathogen Isolated from Citrus.</title>
        <authorList>
            <person name="Wang Y."/>
            <person name="Zhu L."/>
        </authorList>
    </citation>
    <scope>NUCLEOTIDE SEQUENCE</scope>
    <source>
        <strain evidence="1">YXFP-22015</strain>
    </source>
</reference>
<dbReference type="Proteomes" id="UP001163324">
    <property type="component" value="Chromosome 9"/>
</dbReference>
<name>A0ACC0URT2_9HYPO</name>
<proteinExistence type="predicted"/>
<accession>A0ACC0URT2</accession>
<sequence length="777" mass="85688">MDPRDDQGRRQPPSQEQPGSRNLTSTVSDHDWVDTDVQSTAATVGDNRAVSPLSLQLDNEPSTPAAVSEIGGGEYFETEPFPTISNVPALTNQSTRSASRGPGPGPNRTPSTSNPPPPSSLLGPERPTSRIPRQPSVPSIRIRRRGTSTGSNRPGSSGSSNAPVGHLGASRTTSTLSDSNRPRSISQPERSYIPGDVPNVARHSRRAAPQAAMPRLTEEGGRPSMQELGVNEPLSPTQSLPEESMGHPVPPGGAYRNGRGVRRKVSKFLWPGRGKQEQEQGSQMSVEEAERAAAYDDALVDYLDTIDPEVQTLSTLTNVQNSLFVPNVGHWLNRRPTYNLSQHDPEIGQTRPLLPGRMGTVGERQEAEAEAEAADEQEDRPAMGRSNTISSRLTESHYAALPHGASLEGWTAEEKQELDDHVRHMLHSRRSKFKRRMKGFGQYLRRPLGFLVTLYATLITLFGLAWVLFLIGWIYVGEKQVYVIHIIDSVLVALFLVMGGGLAPFRVVDTYHTGFILYYAHLVKNAGKPKRNRLRKKQLPPDVEQSIRVDSAAQGEEPGESFVRTTHETEPPQREDGDGDADSNASNDPHTMRNNIVDVDDAKSGILAYENTPLTPEQQERLHHHQMKLAKSHTYYKPHETFTHYAFPLNYLIAIIILCDAHSCLQIALSSTTWGIDYRTRPFALTTVILCVSITCNITAGVIISIGDRKTRKKDVFSLLNRQELTGDAIKEMEEKRNKDSKSKSGGETESERDSRSSKVLSKPATENNNTLAEAKS</sequence>